<dbReference type="PROSITE" id="PS50853">
    <property type="entry name" value="FN3"/>
    <property type="match status" value="3"/>
</dbReference>
<gene>
    <name evidence="3" type="ORF">CfE428DRAFT_5728</name>
</gene>
<dbReference type="InterPro" id="IPR036116">
    <property type="entry name" value="FN3_sf"/>
</dbReference>
<dbReference type="EMBL" id="ABVL01000028">
    <property type="protein sequence ID" value="EDY16765.1"/>
    <property type="molecule type" value="Genomic_DNA"/>
</dbReference>
<accession>B4D9V1</accession>
<dbReference type="CDD" id="cd00063">
    <property type="entry name" value="FN3"/>
    <property type="match status" value="3"/>
</dbReference>
<comment type="caution">
    <text evidence="3">The sequence shown here is derived from an EMBL/GenBank/DDBJ whole genome shotgun (WGS) entry which is preliminary data.</text>
</comment>
<reference evidence="3 4" key="1">
    <citation type="journal article" date="2011" name="J. Bacteriol.">
        <title>Genome sequence of Chthoniobacter flavus Ellin428, an aerobic heterotrophic soil bacterium.</title>
        <authorList>
            <person name="Kant R."/>
            <person name="van Passel M.W."/>
            <person name="Palva A."/>
            <person name="Lucas S."/>
            <person name="Lapidus A."/>
            <person name="Glavina Del Rio T."/>
            <person name="Dalin E."/>
            <person name="Tice H."/>
            <person name="Bruce D."/>
            <person name="Goodwin L."/>
            <person name="Pitluck S."/>
            <person name="Larimer F.W."/>
            <person name="Land M.L."/>
            <person name="Hauser L."/>
            <person name="Sangwan P."/>
            <person name="de Vos W.M."/>
            <person name="Janssen P.H."/>
            <person name="Smidt H."/>
        </authorList>
    </citation>
    <scope>NUCLEOTIDE SEQUENCE [LARGE SCALE GENOMIC DNA]</scope>
    <source>
        <strain evidence="3 4">Ellin428</strain>
    </source>
</reference>
<dbReference type="SUPFAM" id="SSF49265">
    <property type="entry name" value="Fibronectin type III"/>
    <property type="match status" value="2"/>
</dbReference>
<dbReference type="Pfam" id="PF12951">
    <property type="entry name" value="PATR"/>
    <property type="match status" value="2"/>
</dbReference>
<dbReference type="Gene3D" id="2.60.40.10">
    <property type="entry name" value="Immunoglobulins"/>
    <property type="match status" value="3"/>
</dbReference>
<dbReference type="InParanoid" id="B4D9V1"/>
<dbReference type="SMART" id="SM00060">
    <property type="entry name" value="FN3"/>
    <property type="match status" value="3"/>
</dbReference>
<keyword evidence="4" id="KW-1185">Reference proteome</keyword>
<dbReference type="eggNOG" id="COG4733">
    <property type="taxonomic scope" value="Bacteria"/>
</dbReference>
<evidence type="ECO:0000259" key="2">
    <source>
        <dbReference type="PROSITE" id="PS50853"/>
    </source>
</evidence>
<sequence>MNLSGGGSVTVTGSVYDTFHSAGLTSGTSTLRKAGPGTLRLNGNNSYAATTQTDAGTLLVNATHAPTANSGRYLILAGSTLGGTGTIKPFDTTGSTTGLSLAGITAPGDPMVNGGIGTLTLDGGNSARSVASFETGGTLAIRLGAYGTGGSIALVNGQASDFFFNSNVVNFTDSTGGNLAGGQYVLISADVVNAFSGLTTDGSGHITAGLSIGSGLSAYPGSTLQVVGNNIVLNLSAPAPGVPSNLAVTSTSGGAALSWTAGANVGSYTVQRATTSGGPYTIITTGVKSTAYVDRSFTPGTTYYYVVLATSGTGTSAASNQVSAAPTVVNGTWTGGTGNYSDTTKWSGGAMASGAGATMTISTVGTITEDIPVSLGTINAAWNNSSSLILQGSSGAALNFTATSGTPALNMTTYFSRYDYLTNLTITGAQGLSYSGGSNGLVLQSGLNWSGFSGGLNLVGPGNGDGGMIYAQSPNALPATALSMTPGTGTNGFRHAKLVLNSGANQTIGALNSTLVGTGTAYISSYSNASLLTGGAPSGTNASGFATLTIGADNANGAFLGKIGTGYNNSSNAEDATANLLNLVKTGSGTQTFSGTNNYIGSTTVSQGTLLIDGTYDQGTGANAGRLFVNAGATLGGTGTIKPSDTNGGTTGVSVSGTLSPGDPGTNGGVGTLTINGATSARSVASLESGGTLSFKLNVSNAASNVALVNGQSSDVFFNNNVVNFTDLSGGNLSAGAHVLFSSDIAGAFSGLTTDGSGNITAGLTIGSGLGGYPSSTLMLVGNNIVLNVVLPVIPPPNPPAGFTATNNAREASLSWNASATATGYTVQRATTSGGPYTTIASNLTSTSYIDSSAAVGTTYYYIVTASNAGGQSAASTQITVTILPSRVIGVKLRALNAFGIATSDLAGVAPARVGFWNNLLSPALQGATVSSSTLTDDTGAIVTGAAVSFTGGTTSTAYDLAGFLVGTESTNESDLFASVFDQYNGTPGSVTVSGIPYSSYDVIFYLYDGGATRGGSISLGGTTYFVKGGAGNPAVDGSGYVQSSATTLGTATGANFVRFSGVSGTSFTATFVAQNLGDSTQRLKIAGIQIASRDAVSPPTVAPSVTTATASGGNQQVALNWTPSATATSYHVKRSPSSGGSYMTIATVNAPLMSYADNAVTNGTAYYYVVTAVNVAGESGNSSEVNATPATPAFTPVTDSVYQYSVPVVPIFSNNPADPNRRAYLWVPPGCTKLQGVMVGLHNMLEKPMFDDPAIRQACTDANLGIVFIAGGDAAYPLTPNGTGNYTVGSLNMALSLDPNSYTTPDINPATGVAFTSQAEQAGAELAVVLNNLGTESGFAELQYAPILLTGHSAASPFVWIRGVATSAALVNRVFAILPYKGFYPGTIPSNMPVFHVSSEWQEISNWSNTWDVMDGPQARKLRGGGTNQLFGEFVQPGTGHYEYDQSQSGPMATFIRNVAALRIPATWPATGFPALNAINVTNGYVVDVTTLGSGNAQPVAYSTWVAAGNDPLRAYWYIDQATAQAVCDTMNAGFSKKAQMITGYQTPSTLAPLATQSPGYVFYNTVSYLPDGVNFQMRTASLNQSPIAKLFNAGPVGMASGSILFKANGSGAIRQTGADTFRVWLDRGGNPYRLGQPWEPFAIAYHPGDANYRRADRPFNLTTAAPVFIINGTAQSVAFPAVPNQVAGNLQNIALGATATSGMACQYWVASGPYHATGTNGQTLAADTLPAKTSWPIRVVVGAWQWGQNTAPQVQSATPVRSTFWIFENGFQKNQYETYGSLSTNANGDPAWNALPANAGPLAAPYGDNVPNLEKYAFGMNQSASDNRVIQWTGNGALTQHGLPTLGYDGTNWSGVFTRRADYATSGVAYTPQFSTDLVTWSNSTDTQSVIASDANYQAVSVPVPAAMAGQAKMFFRVLVSTQ</sequence>
<feature type="domain" description="Fibronectin type-III" evidence="2">
    <location>
        <begin position="239"/>
        <end position="330"/>
    </location>
</feature>
<feature type="domain" description="Fibronectin type-III" evidence="2">
    <location>
        <begin position="1103"/>
        <end position="1195"/>
    </location>
</feature>
<organism evidence="3 4">
    <name type="scientific">Chthoniobacter flavus Ellin428</name>
    <dbReference type="NCBI Taxonomy" id="497964"/>
    <lineage>
        <taxon>Bacteria</taxon>
        <taxon>Pseudomonadati</taxon>
        <taxon>Verrucomicrobiota</taxon>
        <taxon>Spartobacteria</taxon>
        <taxon>Chthoniobacterales</taxon>
        <taxon>Chthoniobacteraceae</taxon>
        <taxon>Chthoniobacter</taxon>
    </lineage>
</organism>
<protein>
    <submittedName>
        <fullName evidence="3">Autotransporter-associated beta strand repeat protein</fullName>
    </submittedName>
</protein>
<evidence type="ECO:0000313" key="4">
    <source>
        <dbReference type="Proteomes" id="UP000005824"/>
    </source>
</evidence>
<dbReference type="InterPro" id="IPR013783">
    <property type="entry name" value="Ig-like_fold"/>
</dbReference>
<dbReference type="InterPro" id="IPR013425">
    <property type="entry name" value="Autotrns_rpt"/>
</dbReference>
<name>B4D9V1_9BACT</name>
<feature type="domain" description="Fibronectin type-III" evidence="2">
    <location>
        <begin position="796"/>
        <end position="886"/>
    </location>
</feature>
<dbReference type="RefSeq" id="WP_006983049.1">
    <property type="nucleotide sequence ID" value="NZ_ABVL01000028.1"/>
</dbReference>
<proteinExistence type="predicted"/>
<keyword evidence="1" id="KW-0732">Signal</keyword>
<dbReference type="eggNOG" id="COG2730">
    <property type="taxonomic scope" value="Bacteria"/>
</dbReference>
<dbReference type="Proteomes" id="UP000005824">
    <property type="component" value="Unassembled WGS sequence"/>
</dbReference>
<dbReference type="NCBIfam" id="TIGR02601">
    <property type="entry name" value="autotrns_rpt"/>
    <property type="match status" value="2"/>
</dbReference>
<dbReference type="eggNOG" id="COG0627">
    <property type="taxonomic scope" value="Bacteria"/>
</dbReference>
<evidence type="ECO:0000256" key="1">
    <source>
        <dbReference type="ARBA" id="ARBA00022729"/>
    </source>
</evidence>
<dbReference type="InterPro" id="IPR003961">
    <property type="entry name" value="FN3_dom"/>
</dbReference>
<evidence type="ECO:0000313" key="3">
    <source>
        <dbReference type="EMBL" id="EDY16765.1"/>
    </source>
</evidence>
<dbReference type="STRING" id="497964.CfE428DRAFT_5728"/>